<dbReference type="AlphaFoldDB" id="A0A9W6YSL3"/>
<proteinExistence type="predicted"/>
<keyword evidence="2" id="KW-1185">Reference proteome</keyword>
<protein>
    <submittedName>
        <fullName evidence="1">Unnamed protein product</fullName>
    </submittedName>
</protein>
<dbReference type="EMBL" id="BSXU01000072">
    <property type="protein sequence ID" value="GMG19162.1"/>
    <property type="molecule type" value="Genomic_DNA"/>
</dbReference>
<comment type="caution">
    <text evidence="1">The sequence shown here is derived from an EMBL/GenBank/DDBJ whole genome shotgun (WGS) entry which is preliminary data.</text>
</comment>
<name>A0A9W6YSL3_AMBMO</name>
<evidence type="ECO:0000313" key="1">
    <source>
        <dbReference type="EMBL" id="GMG19162.1"/>
    </source>
</evidence>
<accession>A0A9W6YSL3</accession>
<dbReference type="Proteomes" id="UP001165063">
    <property type="component" value="Unassembled WGS sequence"/>
</dbReference>
<organism evidence="1 2">
    <name type="scientific">Ambrosiozyma monospora</name>
    <name type="common">Yeast</name>
    <name type="synonym">Endomycopsis monosporus</name>
    <dbReference type="NCBI Taxonomy" id="43982"/>
    <lineage>
        <taxon>Eukaryota</taxon>
        <taxon>Fungi</taxon>
        <taxon>Dikarya</taxon>
        <taxon>Ascomycota</taxon>
        <taxon>Saccharomycotina</taxon>
        <taxon>Pichiomycetes</taxon>
        <taxon>Pichiales</taxon>
        <taxon>Pichiaceae</taxon>
        <taxon>Ambrosiozyma</taxon>
    </lineage>
</organism>
<sequence>MPSLFSGKLPKSLQSIDINTHACEKFKEYETFADFWNEWIAPLENLLYFKANNEHTPTIDSGALEFPPNLQVFEIVSNTLEKISLVDGLPNSILTFTVEGPIFYDTHFKLVPVFVCNELQLDELKKQINFIHSSPPWYEFIFREKKQT</sequence>
<gene>
    <name evidence="1" type="ORF">Amon01_000025300</name>
</gene>
<evidence type="ECO:0000313" key="2">
    <source>
        <dbReference type="Proteomes" id="UP001165063"/>
    </source>
</evidence>
<reference evidence="1" key="1">
    <citation type="submission" date="2023-04" db="EMBL/GenBank/DDBJ databases">
        <title>Ambrosiozyma monospora NBRC 1965.</title>
        <authorList>
            <person name="Ichikawa N."/>
            <person name="Sato H."/>
            <person name="Tonouchi N."/>
        </authorList>
    </citation>
    <scope>NUCLEOTIDE SEQUENCE</scope>
    <source>
        <strain evidence="1">NBRC 1965</strain>
    </source>
</reference>